<dbReference type="RefSeq" id="WP_309943091.1">
    <property type="nucleotide sequence ID" value="NZ_AP025310.1"/>
</dbReference>
<sequence length="142" mass="14739">MKSILNKKFKLIVTPQSASLPGKMVLESSDLFPTYSQKVKVDNAEGVVEIAEPPGGMHTSLGCSAVGPLKASPPVPPGQFAPVKGEATKVEFDNGKPVLDDLTIDCKCTGTYIPPGSPSPAPFNGACQIKALFAGQAKVTAK</sequence>
<dbReference type="Proteomes" id="UP001185092">
    <property type="component" value="Unassembled WGS sequence"/>
</dbReference>
<evidence type="ECO:0000313" key="2">
    <source>
        <dbReference type="Proteomes" id="UP001185092"/>
    </source>
</evidence>
<proteinExistence type="predicted"/>
<dbReference type="AlphaFoldDB" id="A0AAE3XTR4"/>
<reference evidence="1" key="1">
    <citation type="submission" date="2023-07" db="EMBL/GenBank/DDBJ databases">
        <title>Genomic Encyclopedia of Type Strains, Phase IV (KMG-IV): sequencing the most valuable type-strain genomes for metagenomic binning, comparative biology and taxonomic classification.</title>
        <authorList>
            <person name="Goeker M."/>
        </authorList>
    </citation>
    <scope>NUCLEOTIDE SEQUENCE</scope>
    <source>
        <strain evidence="1">DSM 26174</strain>
    </source>
</reference>
<comment type="caution">
    <text evidence="1">The sequence shown here is derived from an EMBL/GenBank/DDBJ whole genome shotgun (WGS) entry which is preliminary data.</text>
</comment>
<name>A0AAE3XTR4_9BACT</name>
<organism evidence="1 2">
    <name type="scientific">Aureibacter tunicatorum</name>
    <dbReference type="NCBI Taxonomy" id="866807"/>
    <lineage>
        <taxon>Bacteria</taxon>
        <taxon>Pseudomonadati</taxon>
        <taxon>Bacteroidota</taxon>
        <taxon>Cytophagia</taxon>
        <taxon>Cytophagales</taxon>
        <taxon>Persicobacteraceae</taxon>
        <taxon>Aureibacter</taxon>
    </lineage>
</organism>
<accession>A0AAE3XTR4</accession>
<evidence type="ECO:0000313" key="1">
    <source>
        <dbReference type="EMBL" id="MDR6241898.1"/>
    </source>
</evidence>
<keyword evidence="2" id="KW-1185">Reference proteome</keyword>
<protein>
    <submittedName>
        <fullName evidence="1">Uncharacterized protein</fullName>
    </submittedName>
</protein>
<dbReference type="EMBL" id="JAVDQD010000013">
    <property type="protein sequence ID" value="MDR6241898.1"/>
    <property type="molecule type" value="Genomic_DNA"/>
</dbReference>
<gene>
    <name evidence="1" type="ORF">HNQ88_004985</name>
</gene>